<evidence type="ECO:0000313" key="2">
    <source>
        <dbReference type="EMBL" id="MEJ8279054.1"/>
    </source>
</evidence>
<dbReference type="Pfam" id="PF00756">
    <property type="entry name" value="Esterase"/>
    <property type="match status" value="1"/>
</dbReference>
<dbReference type="InterPro" id="IPR029058">
    <property type="entry name" value="AB_hydrolase_fold"/>
</dbReference>
<keyword evidence="1" id="KW-1133">Transmembrane helix</keyword>
<dbReference type="Proteomes" id="UP001364211">
    <property type="component" value="Unassembled WGS sequence"/>
</dbReference>
<keyword evidence="2" id="KW-0378">Hydrolase</keyword>
<organism evidence="2 3">
    <name type="scientific">Pseudonocardia spirodelae</name>
    <dbReference type="NCBI Taxonomy" id="3133431"/>
    <lineage>
        <taxon>Bacteria</taxon>
        <taxon>Bacillati</taxon>
        <taxon>Actinomycetota</taxon>
        <taxon>Actinomycetes</taxon>
        <taxon>Pseudonocardiales</taxon>
        <taxon>Pseudonocardiaceae</taxon>
        <taxon>Pseudonocardia</taxon>
    </lineage>
</organism>
<dbReference type="InterPro" id="IPR000801">
    <property type="entry name" value="Esterase-like"/>
</dbReference>
<dbReference type="GO" id="GO:0016787">
    <property type="term" value="F:hydrolase activity"/>
    <property type="evidence" value="ECO:0007669"/>
    <property type="project" value="UniProtKB-KW"/>
</dbReference>
<evidence type="ECO:0000256" key="1">
    <source>
        <dbReference type="SAM" id="Phobius"/>
    </source>
</evidence>
<keyword evidence="3" id="KW-1185">Reference proteome</keyword>
<name>A0ABU8T513_9PSEU</name>
<keyword evidence="1" id="KW-0472">Membrane</keyword>
<dbReference type="SUPFAM" id="SSF53474">
    <property type="entry name" value="alpha/beta-Hydrolases"/>
    <property type="match status" value="1"/>
</dbReference>
<comment type="caution">
    <text evidence="2">The sequence shown here is derived from an EMBL/GenBank/DDBJ whole genome shotgun (WGS) entry which is preliminary data.</text>
</comment>
<dbReference type="InterPro" id="IPR050583">
    <property type="entry name" value="Mycobacterial_A85_antigen"/>
</dbReference>
<dbReference type="PANTHER" id="PTHR48098">
    <property type="entry name" value="ENTEROCHELIN ESTERASE-RELATED"/>
    <property type="match status" value="1"/>
</dbReference>
<keyword evidence="1" id="KW-0812">Transmembrane</keyword>
<feature type="transmembrane region" description="Helical" evidence="1">
    <location>
        <begin position="47"/>
        <end position="67"/>
    </location>
</feature>
<feature type="transmembrane region" description="Helical" evidence="1">
    <location>
        <begin position="15"/>
        <end position="35"/>
    </location>
</feature>
<proteinExistence type="predicted"/>
<accession>A0ABU8T513</accession>
<protein>
    <submittedName>
        <fullName evidence="2">Alpha/beta hydrolase-fold protein</fullName>
    </submittedName>
</protein>
<dbReference type="EMBL" id="JBBJUP010000006">
    <property type="protein sequence ID" value="MEJ8279054.1"/>
    <property type="molecule type" value="Genomic_DNA"/>
</dbReference>
<reference evidence="2 3" key="1">
    <citation type="submission" date="2024-03" db="EMBL/GenBank/DDBJ databases">
        <title>Draft genome sequence of Pseudonocardia sp. DW16-2.</title>
        <authorList>
            <person name="Duangmal K."/>
        </authorList>
    </citation>
    <scope>NUCLEOTIDE SEQUENCE [LARGE SCALE GENOMIC DNA]</scope>
    <source>
        <strain evidence="2 3">DW16-2</strain>
    </source>
</reference>
<dbReference type="Gene3D" id="3.40.50.1820">
    <property type="entry name" value="alpha/beta hydrolase"/>
    <property type="match status" value="1"/>
</dbReference>
<dbReference type="PANTHER" id="PTHR48098:SF1">
    <property type="entry name" value="DIACYLGLYCEROL ACYLTRANSFERASE_MYCOLYLTRANSFERASE AG85A"/>
    <property type="match status" value="1"/>
</dbReference>
<sequence>MGAAVSTITITGPGFVVGFAVAGLGVLVLLVAGVRRAGRSRRRTVRVAARAAAGATALVVLLANALVGVNAGLDYLRTVGDVVGTGPAAGVGVAQLLLSRQVPATGEVADVPIPGSVSGFAARPAVVWLPPVWFARPRPQLPVVVLLHGTPGRPADWVDSGGAADVADAWAAAHHGVAPILVMPDVNGTYTADSECVDTPGSRVETYLTRDVPRVVTHLFGTAPPGRAWAVAGLSEGGTCAVVLAARHPALFATFGDYAGLLGPRTGDTNGGVADTVAALFDGSRAAFDAHDPATLLARPAPGLAGWFEAGDADTDPAAAARRLSAVASGAGTESHLVVVPGGGHDFDLFSRALTDSWPWLVARVTPAVPEPGPPALSSRCPCRAG</sequence>
<evidence type="ECO:0000313" key="3">
    <source>
        <dbReference type="Proteomes" id="UP001364211"/>
    </source>
</evidence>
<dbReference type="RefSeq" id="WP_340287942.1">
    <property type="nucleotide sequence ID" value="NZ_JBBJUP010000006.1"/>
</dbReference>
<gene>
    <name evidence="2" type="ORF">WJX68_08945</name>
</gene>